<reference evidence="1" key="1">
    <citation type="journal article" date="2025" name="Microbiol. Spectr.">
        <title>Antimicrobial resistance and phylogenetic lineages of KPC-2-producing blood-borne Klebsiella pneumoniae subsp. pneumoniae from Kolkata, India during 2015-2024: Emergence of Klebsiella pneumoniae subsp. pneumoniae with blaKPC-2, blaNDM, and blaOXA-48-like triple carbapenemases.</title>
        <authorList>
            <person name="Halder G."/>
            <person name="Chaudhuri B.N."/>
            <person name="Veeraraghavan B."/>
            <person name="Denny P."/>
            <person name="Dutta P."/>
            <person name="Chakraborty M."/>
            <person name="Khan U.R."/>
            <person name="Ganguly S.S."/>
            <person name="Mandal S."/>
            <person name="Upadhyaya Y.P."/>
            <person name="Biswas B."/>
            <person name="Chakraborty A."/>
            <person name="Maiti S."/>
            <person name="Mondal H."/>
            <person name="Pal S."/>
            <person name="Dutta S."/>
        </authorList>
    </citation>
    <scope>NUCLEOTIDE SEQUENCE</scope>
    <source>
        <strain evidence="1">APCR228</strain>
    </source>
</reference>
<accession>A0ACC7Q478</accession>
<comment type="caution">
    <text evidence="1">The sequence shown here is derived from an EMBL/GenBank/DDBJ whole genome shotgun (WGS) entry which is preliminary data.</text>
</comment>
<proteinExistence type="predicted"/>
<sequence>MQVERNSVWQVTRIDGIKDGMYRVLEHYANDDLLILFRLHDGKALEKPVPVELPLFLESAKCGNSKISSYPIPFYQLISEEEISPAHRDKRNQRFELIHDLISNPEFLLDVALNQRSKTVASHAKERKVYVQKIYRSLNQYWRYGQEINALLPAYKHCGGSGKPRLSGKAKRGAPIQLSTPSMVAPSGVNTTEEDKAKFLLGMKKYGLKGKKVSLSRVYEQMLKEYYADELRSAEKENREPEIPSLRSFRYWIKKLIPEAELIRKQTTAGDFERNRRGLRGAATDHTEVPGSCFELDATVLDVHIVSEFNRNHVLGRPTVYCVVDKESRMMVGLHVSMEYASWRAGRQALVNSFTSKKAYCARFGIEIEESEWPCHHIPQRLLCDRGEFICNKPEELAVPLIGHLSIAPPYRAELKGIVEHRFQILNEKLVHELMGTTKGRHYIRGDRDPRLDATLTLSEVTKLLIDQVLEHNSSIFDGLAGQTPLLVESGLPPTPLNYWNTHLKRVSVN</sequence>
<dbReference type="Proteomes" id="UP001445303">
    <property type="component" value="Unassembled WGS sequence"/>
</dbReference>
<reference evidence="1" key="2">
    <citation type="submission" date="2025-04" db="EMBL/GenBank/DDBJ databases">
        <authorList>
            <person name="Halder G."/>
            <person name="Ray Khan U."/>
            <person name="Dutta S."/>
        </authorList>
    </citation>
    <scope>NUCLEOTIDE SEQUENCE</scope>
    <source>
        <strain evidence="1">APCR228</strain>
    </source>
</reference>
<protein>
    <submittedName>
        <fullName evidence="1">DDE-type integrase/transposase/recombinase</fullName>
    </submittedName>
</protein>
<evidence type="ECO:0000313" key="1">
    <source>
        <dbReference type="EMBL" id="MGC5598976.1"/>
    </source>
</evidence>
<evidence type="ECO:0000313" key="2">
    <source>
        <dbReference type="Proteomes" id="UP001445303"/>
    </source>
</evidence>
<organism evidence="1 2">
    <name type="scientific">Klebsiella pneumoniae subsp. pneumoniae</name>
    <dbReference type="NCBI Taxonomy" id="72407"/>
    <lineage>
        <taxon>Bacteria</taxon>
        <taxon>Pseudomonadati</taxon>
        <taxon>Pseudomonadota</taxon>
        <taxon>Gammaproteobacteria</taxon>
        <taxon>Enterobacterales</taxon>
        <taxon>Enterobacteriaceae</taxon>
        <taxon>Klebsiella/Raoultella group</taxon>
        <taxon>Klebsiella</taxon>
        <taxon>Klebsiella pneumoniae complex</taxon>
    </lineage>
</organism>
<name>A0ACC7Q478_KLEPN</name>
<gene>
    <name evidence="1" type="ORF">KCQ67_023980</name>
</gene>
<dbReference type="EMBL" id="JAGRQA020000020">
    <property type="protein sequence ID" value="MGC5598976.1"/>
    <property type="molecule type" value="Genomic_DNA"/>
</dbReference>